<evidence type="ECO:0000313" key="1">
    <source>
        <dbReference type="EMBL" id="KAF6822171.1"/>
    </source>
</evidence>
<dbReference type="InterPro" id="IPR036770">
    <property type="entry name" value="Ankyrin_rpt-contain_sf"/>
</dbReference>
<dbReference type="EMBL" id="WIGO01000244">
    <property type="protein sequence ID" value="KAF6822171.1"/>
    <property type="molecule type" value="Genomic_DNA"/>
</dbReference>
<comment type="caution">
    <text evidence="1">The sequence shown here is derived from an EMBL/GenBank/DDBJ whole genome shotgun (WGS) entry which is preliminary data.</text>
</comment>
<protein>
    <submittedName>
        <fullName evidence="1">BTB/POZ domain-containing protein 3</fullName>
    </submittedName>
</protein>
<gene>
    <name evidence="1" type="ORF">CPLU01_12191</name>
</gene>
<dbReference type="Proteomes" id="UP000654918">
    <property type="component" value="Unassembled WGS sequence"/>
</dbReference>
<dbReference type="Gene3D" id="1.25.40.20">
    <property type="entry name" value="Ankyrin repeat-containing domain"/>
    <property type="match status" value="1"/>
</dbReference>
<accession>A0A8H6K0F5</accession>
<name>A0A8H6K0F5_9PEZI</name>
<dbReference type="SUPFAM" id="SSF48403">
    <property type="entry name" value="Ankyrin repeat"/>
    <property type="match status" value="1"/>
</dbReference>
<sequence length="90" mass="10222">MVLRKDELETQLKNENELIKSGILREENPLDQSVEFEAFLLACRRGDLKTCQELISAGVNINGKDRFDYTPLIIVSRPVCVDTWSSSSSF</sequence>
<reference evidence="1" key="1">
    <citation type="journal article" date="2020" name="Phytopathology">
        <title>Genome Sequence Resources of Colletotrichum truncatum, C. plurivorum, C. musicola, and C. sojae: Four Species Pathogenic to Soybean (Glycine max).</title>
        <authorList>
            <person name="Rogerio F."/>
            <person name="Boufleur T.R."/>
            <person name="Ciampi-Guillardi M."/>
            <person name="Sukno S.A."/>
            <person name="Thon M.R."/>
            <person name="Massola Junior N.S."/>
            <person name="Baroncelli R."/>
        </authorList>
    </citation>
    <scope>NUCLEOTIDE SEQUENCE</scope>
    <source>
        <strain evidence="1">LFN00145</strain>
    </source>
</reference>
<keyword evidence="2" id="KW-1185">Reference proteome</keyword>
<dbReference type="AlphaFoldDB" id="A0A8H6K0F5"/>
<organism evidence="1 2">
    <name type="scientific">Colletotrichum plurivorum</name>
    <dbReference type="NCBI Taxonomy" id="2175906"/>
    <lineage>
        <taxon>Eukaryota</taxon>
        <taxon>Fungi</taxon>
        <taxon>Dikarya</taxon>
        <taxon>Ascomycota</taxon>
        <taxon>Pezizomycotina</taxon>
        <taxon>Sordariomycetes</taxon>
        <taxon>Hypocreomycetidae</taxon>
        <taxon>Glomerellales</taxon>
        <taxon>Glomerellaceae</taxon>
        <taxon>Colletotrichum</taxon>
        <taxon>Colletotrichum orchidearum species complex</taxon>
    </lineage>
</organism>
<proteinExistence type="predicted"/>
<evidence type="ECO:0000313" key="2">
    <source>
        <dbReference type="Proteomes" id="UP000654918"/>
    </source>
</evidence>